<sequence length="729" mass="77495">RMRSSLTRLLLTSTRPSSSSSSSSALGDRLAVSEEVRAAQSDGVGVVALESTVITHGLPFPTNLETGRSLEEVVRKGGAVPATIALIDGKIRVGLSSSELERISQDKKAIKVSRRDVAYTLTKLRLSTYEELQKCLLVKTIIITLQRLTGGTTVASTMWAAHHAGIRVFSTGGIGGVHRGAEETFDISADLWELARTPVTVVCAGIKSILDIGKTLEVLETNGVNTLVYGKENVFPGFFSPRTPFAGQTNSESLEEIADIIALSSSLGLPAGTLLAVPLPSHLAAEGKAVEDAIQIALEEAHAQKIRGQAITPFLLSRVAQLTKGISMRTNVALLENNAKVAANLANILVVKKEAAPASHVRASTKQQKGDANKERKRPKVVVVGASILDFEAITSADLKHDGGSYSGRVVQRCGGVGRNHSEAVGRMLATRAAAAGGTPAAGSSCNRDVVLLSAVGRDAHGEYLLRETGRHVDVSHVMLSSSVPSAIYMSMNQRGHVLYGISCVEEIVKRISPEYISANEEALTTADYIISDGNIGVPTLSRVLEIAKYHKKKVWFEPTDIAKATKFLEACSLSELNLSGVSALSPNAREFLAILSRLDVDAPPSSIDSPTSLLALLQTLPPLLPHTDILLVTMAEHGSVLISKDEAIKYKVSETAWGNAHIIPPPTNENVVSVSGAGDTMNSALLCSLLHNLPLEDSIDISLGACIHTLRSTDAVASELSEMELPWR</sequence>
<evidence type="ECO:0000256" key="7">
    <source>
        <dbReference type="ARBA" id="ARBA00023295"/>
    </source>
</evidence>
<dbReference type="InterPro" id="IPR022830">
    <property type="entry name" value="Indigdn_synthA-like"/>
</dbReference>
<dbReference type="EMBL" id="BTRK01000001">
    <property type="protein sequence ID" value="GMR29938.1"/>
    <property type="molecule type" value="Genomic_DNA"/>
</dbReference>
<keyword evidence="7" id="KW-0326">Glycosidase</keyword>
<dbReference type="GO" id="GO:0005737">
    <property type="term" value="C:cytoplasm"/>
    <property type="evidence" value="ECO:0007669"/>
    <property type="project" value="TreeGrafter"/>
</dbReference>
<dbReference type="Proteomes" id="UP001328107">
    <property type="component" value="Unassembled WGS sequence"/>
</dbReference>
<evidence type="ECO:0000256" key="8">
    <source>
        <dbReference type="SAM" id="MobiDB-lite"/>
    </source>
</evidence>
<dbReference type="CDD" id="cd01941">
    <property type="entry name" value="YeiC_kinase_like"/>
    <property type="match status" value="1"/>
</dbReference>
<evidence type="ECO:0000256" key="4">
    <source>
        <dbReference type="ARBA" id="ARBA00022801"/>
    </source>
</evidence>
<protein>
    <recommendedName>
        <fullName evidence="9">Carbohydrate kinase PfkB domain-containing protein</fullName>
    </recommendedName>
</protein>
<dbReference type="GO" id="GO:0006796">
    <property type="term" value="P:phosphate-containing compound metabolic process"/>
    <property type="evidence" value="ECO:0007669"/>
    <property type="project" value="UniProtKB-ARBA"/>
</dbReference>
<dbReference type="PANTHER" id="PTHR42909:SF1">
    <property type="entry name" value="CARBOHYDRATE KINASE PFKB DOMAIN-CONTAINING PROTEIN"/>
    <property type="match status" value="1"/>
</dbReference>
<reference evidence="11" key="1">
    <citation type="submission" date="2022-10" db="EMBL/GenBank/DDBJ databases">
        <title>Genome assembly of Pristionchus species.</title>
        <authorList>
            <person name="Yoshida K."/>
            <person name="Sommer R.J."/>
        </authorList>
    </citation>
    <scope>NUCLEOTIDE SEQUENCE [LARGE SCALE GENOMIC DNA]</scope>
    <source>
        <strain evidence="11">RS5460</strain>
    </source>
</reference>
<keyword evidence="4" id="KW-0378">Hydrolase</keyword>
<dbReference type="GO" id="GO:0004730">
    <property type="term" value="F:pseudouridylate synthase activity"/>
    <property type="evidence" value="ECO:0007669"/>
    <property type="project" value="InterPro"/>
</dbReference>
<dbReference type="HAMAP" id="MF_01876">
    <property type="entry name" value="PsiMP_glycosidase"/>
    <property type="match status" value="1"/>
</dbReference>
<evidence type="ECO:0000256" key="6">
    <source>
        <dbReference type="ARBA" id="ARBA00023239"/>
    </source>
</evidence>
<evidence type="ECO:0000256" key="1">
    <source>
        <dbReference type="ARBA" id="ARBA00022679"/>
    </source>
</evidence>
<organism evidence="10 11">
    <name type="scientific">Pristionchus mayeri</name>
    <dbReference type="NCBI Taxonomy" id="1317129"/>
    <lineage>
        <taxon>Eukaryota</taxon>
        <taxon>Metazoa</taxon>
        <taxon>Ecdysozoa</taxon>
        <taxon>Nematoda</taxon>
        <taxon>Chromadorea</taxon>
        <taxon>Rhabditida</taxon>
        <taxon>Rhabditina</taxon>
        <taxon>Diplogasteromorpha</taxon>
        <taxon>Diplogasteroidea</taxon>
        <taxon>Neodiplogasteridae</taxon>
        <taxon>Pristionchus</taxon>
    </lineage>
</organism>
<evidence type="ECO:0000256" key="5">
    <source>
        <dbReference type="ARBA" id="ARBA00023211"/>
    </source>
</evidence>
<dbReference type="Gene3D" id="3.40.1790.10">
    <property type="entry name" value="Indigoidine synthase domain"/>
    <property type="match status" value="1"/>
</dbReference>
<feature type="domain" description="Carbohydrate kinase PfkB" evidence="9">
    <location>
        <begin position="380"/>
        <end position="703"/>
    </location>
</feature>
<evidence type="ECO:0000256" key="3">
    <source>
        <dbReference type="ARBA" id="ARBA00022777"/>
    </source>
</evidence>
<dbReference type="GO" id="GO:0046872">
    <property type="term" value="F:metal ion binding"/>
    <property type="evidence" value="ECO:0007669"/>
    <property type="project" value="UniProtKB-KW"/>
</dbReference>
<feature type="compositionally biased region" description="Low complexity" evidence="8">
    <location>
        <begin position="1"/>
        <end position="24"/>
    </location>
</feature>
<dbReference type="InterPro" id="IPR002173">
    <property type="entry name" value="Carboh/pur_kinase_PfkB_CS"/>
</dbReference>
<proteinExistence type="inferred from homology"/>
<dbReference type="PANTHER" id="PTHR42909">
    <property type="entry name" value="ZGC:136858"/>
    <property type="match status" value="1"/>
</dbReference>
<dbReference type="InterPro" id="IPR011611">
    <property type="entry name" value="PfkB_dom"/>
</dbReference>
<keyword evidence="3" id="KW-0418">Kinase</keyword>
<feature type="region of interest" description="Disordered" evidence="8">
    <location>
        <begin position="1"/>
        <end position="26"/>
    </location>
</feature>
<dbReference type="PROSITE" id="PS00584">
    <property type="entry name" value="PFKB_KINASES_2"/>
    <property type="match status" value="1"/>
</dbReference>
<dbReference type="AlphaFoldDB" id="A0AAN4Z0Y7"/>
<comment type="caution">
    <text evidence="10">The sequence shown here is derived from an EMBL/GenBank/DDBJ whole genome shotgun (WGS) entry which is preliminary data.</text>
</comment>
<keyword evidence="6" id="KW-0456">Lyase</keyword>
<feature type="non-terminal residue" evidence="10">
    <location>
        <position position="1"/>
    </location>
</feature>
<evidence type="ECO:0000256" key="2">
    <source>
        <dbReference type="ARBA" id="ARBA00022723"/>
    </source>
</evidence>
<dbReference type="InterPro" id="IPR029056">
    <property type="entry name" value="Ribokinase-like"/>
</dbReference>
<accession>A0AAN4Z0Y7</accession>
<dbReference type="GO" id="GO:0016301">
    <property type="term" value="F:kinase activity"/>
    <property type="evidence" value="ECO:0007669"/>
    <property type="project" value="UniProtKB-KW"/>
</dbReference>
<dbReference type="SUPFAM" id="SSF53613">
    <property type="entry name" value="Ribokinase-like"/>
    <property type="match status" value="1"/>
</dbReference>
<dbReference type="GO" id="GO:0016798">
    <property type="term" value="F:hydrolase activity, acting on glycosyl bonds"/>
    <property type="evidence" value="ECO:0007669"/>
    <property type="project" value="UniProtKB-KW"/>
</dbReference>
<evidence type="ECO:0000313" key="10">
    <source>
        <dbReference type="EMBL" id="GMR29938.1"/>
    </source>
</evidence>
<name>A0AAN4Z0Y7_9BILA</name>
<dbReference type="InterPro" id="IPR007342">
    <property type="entry name" value="PsuG"/>
</dbReference>
<keyword evidence="2" id="KW-0479">Metal-binding</keyword>
<evidence type="ECO:0000259" key="9">
    <source>
        <dbReference type="Pfam" id="PF00294"/>
    </source>
</evidence>
<keyword evidence="1" id="KW-0808">Transferase</keyword>
<keyword evidence="11" id="KW-1185">Reference proteome</keyword>
<dbReference type="Gene3D" id="3.40.1190.20">
    <property type="match status" value="1"/>
</dbReference>
<gene>
    <name evidence="10" type="ORF">PMAYCL1PPCAC_00133</name>
</gene>
<dbReference type="Pfam" id="PF04227">
    <property type="entry name" value="Indigoidine_A"/>
    <property type="match status" value="1"/>
</dbReference>
<keyword evidence="5" id="KW-0464">Manganese</keyword>
<dbReference type="Pfam" id="PF00294">
    <property type="entry name" value="PfkB"/>
    <property type="match status" value="1"/>
</dbReference>
<dbReference type="SUPFAM" id="SSF110581">
    <property type="entry name" value="Indigoidine synthase A-like"/>
    <property type="match status" value="1"/>
</dbReference>
<evidence type="ECO:0000313" key="11">
    <source>
        <dbReference type="Proteomes" id="UP001328107"/>
    </source>
</evidence>